<protein>
    <submittedName>
        <fullName evidence="9">MHS family MFS transporter</fullName>
    </submittedName>
</protein>
<dbReference type="SUPFAM" id="SSF103473">
    <property type="entry name" value="MFS general substrate transporter"/>
    <property type="match status" value="1"/>
</dbReference>
<dbReference type="Gene3D" id="1.20.1250.20">
    <property type="entry name" value="MFS general substrate transporter like domains"/>
    <property type="match status" value="1"/>
</dbReference>
<organism evidence="9 10">
    <name type="scientific">Arthrobacter deserti</name>
    <dbReference type="NCBI Taxonomy" id="1742687"/>
    <lineage>
        <taxon>Bacteria</taxon>
        <taxon>Bacillati</taxon>
        <taxon>Actinomycetota</taxon>
        <taxon>Actinomycetes</taxon>
        <taxon>Micrococcales</taxon>
        <taxon>Micrococcaceae</taxon>
        <taxon>Arthrobacter</taxon>
    </lineage>
</organism>
<evidence type="ECO:0000256" key="1">
    <source>
        <dbReference type="ARBA" id="ARBA00004651"/>
    </source>
</evidence>
<dbReference type="InterPro" id="IPR005828">
    <property type="entry name" value="MFS_sugar_transport-like"/>
</dbReference>
<dbReference type="PANTHER" id="PTHR43045:SF2">
    <property type="entry name" value="INNER MEMBRANE METABOLITE TRANSPORT PROTEIN YHJE"/>
    <property type="match status" value="1"/>
</dbReference>
<keyword evidence="5 7" id="KW-1133">Transmembrane helix</keyword>
<gene>
    <name evidence="9" type="ORF">HER39_07150</name>
</gene>
<evidence type="ECO:0000256" key="2">
    <source>
        <dbReference type="ARBA" id="ARBA00022448"/>
    </source>
</evidence>
<feature type="domain" description="Major facilitator superfamily (MFS) profile" evidence="8">
    <location>
        <begin position="1"/>
        <end position="72"/>
    </location>
</feature>
<feature type="non-terminal residue" evidence="9">
    <location>
        <position position="1"/>
    </location>
</feature>
<evidence type="ECO:0000313" key="10">
    <source>
        <dbReference type="Proteomes" id="UP000523795"/>
    </source>
</evidence>
<evidence type="ECO:0000256" key="3">
    <source>
        <dbReference type="ARBA" id="ARBA00022475"/>
    </source>
</evidence>
<dbReference type="PANTHER" id="PTHR43045">
    <property type="entry name" value="SHIKIMATE TRANSPORTER"/>
    <property type="match status" value="1"/>
</dbReference>
<feature type="transmembrane region" description="Helical" evidence="7">
    <location>
        <begin position="48"/>
        <end position="69"/>
    </location>
</feature>
<keyword evidence="4 7" id="KW-0812">Transmembrane</keyword>
<feature type="transmembrane region" description="Helical" evidence="7">
    <location>
        <begin position="20"/>
        <end position="42"/>
    </location>
</feature>
<keyword evidence="3" id="KW-1003">Cell membrane</keyword>
<evidence type="ECO:0000256" key="4">
    <source>
        <dbReference type="ARBA" id="ARBA00022692"/>
    </source>
</evidence>
<accession>A0ABX1JQE3</accession>
<dbReference type="PROSITE" id="PS50850">
    <property type="entry name" value="MFS"/>
    <property type="match status" value="1"/>
</dbReference>
<keyword evidence="6 7" id="KW-0472">Membrane</keyword>
<keyword evidence="2" id="KW-0813">Transport</keyword>
<comment type="subcellular location">
    <subcellularLocation>
        <location evidence="1">Cell membrane</location>
        <topology evidence="1">Multi-pass membrane protein</topology>
    </subcellularLocation>
</comment>
<evidence type="ECO:0000256" key="5">
    <source>
        <dbReference type="ARBA" id="ARBA00022989"/>
    </source>
</evidence>
<reference evidence="9 10" key="1">
    <citation type="submission" date="2020-04" db="EMBL/GenBank/DDBJ databases">
        <authorList>
            <person name="Liu S."/>
        </authorList>
    </citation>
    <scope>NUCLEOTIDE SEQUENCE [LARGE SCALE GENOMIC DNA]</scope>
    <source>
        <strain evidence="9 10">CGMCC 1.15091</strain>
    </source>
</reference>
<sequence length="81" mass="8446">AAILPELFPANVRYTGSAVAYNLSSVIGAVPASFVAIALWQAGGGNTVWVGVYLALAAVLTLVALFMTAETRDKDYENNVA</sequence>
<dbReference type="Proteomes" id="UP000523795">
    <property type="component" value="Unassembled WGS sequence"/>
</dbReference>
<dbReference type="EMBL" id="JAAZSR010000082">
    <property type="protein sequence ID" value="NKX50345.1"/>
    <property type="molecule type" value="Genomic_DNA"/>
</dbReference>
<evidence type="ECO:0000259" key="8">
    <source>
        <dbReference type="PROSITE" id="PS50850"/>
    </source>
</evidence>
<dbReference type="InterPro" id="IPR020846">
    <property type="entry name" value="MFS_dom"/>
</dbReference>
<comment type="caution">
    <text evidence="9">The sequence shown here is derived from an EMBL/GenBank/DDBJ whole genome shotgun (WGS) entry which is preliminary data.</text>
</comment>
<name>A0ABX1JQE3_9MICC</name>
<evidence type="ECO:0000256" key="6">
    <source>
        <dbReference type="ARBA" id="ARBA00023136"/>
    </source>
</evidence>
<proteinExistence type="predicted"/>
<dbReference type="Pfam" id="PF00083">
    <property type="entry name" value="Sugar_tr"/>
    <property type="match status" value="1"/>
</dbReference>
<evidence type="ECO:0000256" key="7">
    <source>
        <dbReference type="SAM" id="Phobius"/>
    </source>
</evidence>
<evidence type="ECO:0000313" key="9">
    <source>
        <dbReference type="EMBL" id="NKX50345.1"/>
    </source>
</evidence>
<keyword evidence="10" id="KW-1185">Reference proteome</keyword>
<dbReference type="InterPro" id="IPR036259">
    <property type="entry name" value="MFS_trans_sf"/>
</dbReference>